<protein>
    <submittedName>
        <fullName evidence="2">Uncharacterized protein</fullName>
    </submittedName>
</protein>
<dbReference type="AlphaFoldDB" id="A0A699YLY9"/>
<comment type="caution">
    <text evidence="2">The sequence shown here is derived from an EMBL/GenBank/DDBJ whole genome shotgun (WGS) entry which is preliminary data.</text>
</comment>
<evidence type="ECO:0000256" key="1">
    <source>
        <dbReference type="SAM" id="MobiDB-lite"/>
    </source>
</evidence>
<accession>A0A699YLY9</accession>
<keyword evidence="3" id="KW-1185">Reference proteome</keyword>
<evidence type="ECO:0000313" key="3">
    <source>
        <dbReference type="Proteomes" id="UP000485058"/>
    </source>
</evidence>
<proteinExistence type="predicted"/>
<name>A0A699YLY9_HAELA</name>
<evidence type="ECO:0000313" key="2">
    <source>
        <dbReference type="EMBL" id="GFH07844.1"/>
    </source>
</evidence>
<sequence length="106" mass="11548">MKVLSYSLVRQEHKHGSRHESDTSASACTRGPTCQGIRPTNLFNKEQHAGLWVISLSYYKHVVASSVAPLTTTNPIPWSGGLPPERAIDLGFVRIKGATEDATTCL</sequence>
<gene>
    <name evidence="2" type="ORF">HaLaN_02705</name>
</gene>
<dbReference type="Proteomes" id="UP000485058">
    <property type="component" value="Unassembled WGS sequence"/>
</dbReference>
<organism evidence="2 3">
    <name type="scientific">Haematococcus lacustris</name>
    <name type="common">Green alga</name>
    <name type="synonym">Haematococcus pluvialis</name>
    <dbReference type="NCBI Taxonomy" id="44745"/>
    <lineage>
        <taxon>Eukaryota</taxon>
        <taxon>Viridiplantae</taxon>
        <taxon>Chlorophyta</taxon>
        <taxon>core chlorophytes</taxon>
        <taxon>Chlorophyceae</taxon>
        <taxon>CS clade</taxon>
        <taxon>Chlamydomonadales</taxon>
        <taxon>Haematococcaceae</taxon>
        <taxon>Haematococcus</taxon>
    </lineage>
</organism>
<dbReference type="EMBL" id="BLLF01000120">
    <property type="protein sequence ID" value="GFH07844.1"/>
    <property type="molecule type" value="Genomic_DNA"/>
</dbReference>
<reference evidence="2 3" key="1">
    <citation type="submission" date="2020-02" db="EMBL/GenBank/DDBJ databases">
        <title>Draft genome sequence of Haematococcus lacustris strain NIES-144.</title>
        <authorList>
            <person name="Morimoto D."/>
            <person name="Nakagawa S."/>
            <person name="Yoshida T."/>
            <person name="Sawayama S."/>
        </authorList>
    </citation>
    <scope>NUCLEOTIDE SEQUENCE [LARGE SCALE GENOMIC DNA]</scope>
    <source>
        <strain evidence="2 3">NIES-144</strain>
    </source>
</reference>
<feature type="region of interest" description="Disordered" evidence="1">
    <location>
        <begin position="1"/>
        <end position="32"/>
    </location>
</feature>